<comment type="caution">
    <text evidence="6">The sequence shown here is derived from an EMBL/GenBank/DDBJ whole genome shotgun (WGS) entry which is preliminary data.</text>
</comment>
<dbReference type="InterPro" id="IPR027417">
    <property type="entry name" value="P-loop_NTPase"/>
</dbReference>
<evidence type="ECO:0000256" key="4">
    <source>
        <dbReference type="SAM" id="MobiDB-lite"/>
    </source>
</evidence>
<evidence type="ECO:0000313" key="6">
    <source>
        <dbReference type="EMBL" id="KAJ8972902.1"/>
    </source>
</evidence>
<proteinExistence type="predicted"/>
<accession>A0ABQ9J4D0</accession>
<keyword evidence="2" id="KW-0547">Nucleotide-binding</keyword>
<evidence type="ECO:0000259" key="5">
    <source>
        <dbReference type="Pfam" id="PF17213"/>
    </source>
</evidence>
<reference evidence="6" key="1">
    <citation type="journal article" date="2023" name="Insect Mol. Biol.">
        <title>Genome sequencing provides insights into the evolution of gene families encoding plant cell wall-degrading enzymes in longhorned beetles.</title>
        <authorList>
            <person name="Shin N.R."/>
            <person name="Okamura Y."/>
            <person name="Kirsch R."/>
            <person name="Pauchet Y."/>
        </authorList>
    </citation>
    <scope>NUCLEOTIDE SEQUENCE</scope>
    <source>
        <strain evidence="6">MMC_N1</strain>
    </source>
</reference>
<keyword evidence="3" id="KW-0418">Kinase</keyword>
<dbReference type="InterPro" id="IPR033768">
    <property type="entry name" value="Hydin_ADK"/>
</dbReference>
<gene>
    <name evidence="6" type="ORF">NQ317_019618</name>
</gene>
<sequence length="182" mass="20728">MSLDSTAAKDVISLKVKEPEVSKDLKPLKAIIHGPPAAGKTRLANRLAQQYGAKYITVKTMIEDTLEELRENIAKEQERLEMKAIKGEKEDKEQVEEEQEEEEEEELGEEEEAGGGIIEEWQEQIKFITMAMTESEDGKLPDEYVVRLMKAYLAKEVCQTRGYVLDGYPKTIQQYTAEVQDD</sequence>
<evidence type="ECO:0000256" key="2">
    <source>
        <dbReference type="ARBA" id="ARBA00022741"/>
    </source>
</evidence>
<dbReference type="EMBL" id="JAPWTJ010001285">
    <property type="protein sequence ID" value="KAJ8972902.1"/>
    <property type="molecule type" value="Genomic_DNA"/>
</dbReference>
<organism evidence="6 7">
    <name type="scientific">Molorchus minor</name>
    <dbReference type="NCBI Taxonomy" id="1323400"/>
    <lineage>
        <taxon>Eukaryota</taxon>
        <taxon>Metazoa</taxon>
        <taxon>Ecdysozoa</taxon>
        <taxon>Arthropoda</taxon>
        <taxon>Hexapoda</taxon>
        <taxon>Insecta</taxon>
        <taxon>Pterygota</taxon>
        <taxon>Neoptera</taxon>
        <taxon>Endopterygota</taxon>
        <taxon>Coleoptera</taxon>
        <taxon>Polyphaga</taxon>
        <taxon>Cucujiformia</taxon>
        <taxon>Chrysomeloidea</taxon>
        <taxon>Cerambycidae</taxon>
        <taxon>Lamiinae</taxon>
        <taxon>Monochamini</taxon>
        <taxon>Molorchus</taxon>
    </lineage>
</organism>
<evidence type="ECO:0000256" key="3">
    <source>
        <dbReference type="ARBA" id="ARBA00022777"/>
    </source>
</evidence>
<dbReference type="Gene3D" id="3.40.50.300">
    <property type="entry name" value="P-loop containing nucleotide triphosphate hydrolases"/>
    <property type="match status" value="1"/>
</dbReference>
<evidence type="ECO:0000313" key="7">
    <source>
        <dbReference type="Proteomes" id="UP001162164"/>
    </source>
</evidence>
<keyword evidence="7" id="KW-1185">Reference proteome</keyword>
<feature type="compositionally biased region" description="Basic and acidic residues" evidence="4">
    <location>
        <begin position="82"/>
        <end position="92"/>
    </location>
</feature>
<feature type="domain" description="Hydin adenylate kinase-like" evidence="5">
    <location>
        <begin position="31"/>
        <end position="105"/>
    </location>
</feature>
<dbReference type="PANTHER" id="PTHR23359">
    <property type="entry name" value="NUCLEOTIDE KINASE"/>
    <property type="match status" value="1"/>
</dbReference>
<evidence type="ECO:0000256" key="1">
    <source>
        <dbReference type="ARBA" id="ARBA00022679"/>
    </source>
</evidence>
<protein>
    <recommendedName>
        <fullName evidence="5">Hydin adenylate kinase-like domain-containing protein</fullName>
    </recommendedName>
</protein>
<feature type="region of interest" description="Disordered" evidence="4">
    <location>
        <begin position="82"/>
        <end position="118"/>
    </location>
</feature>
<name>A0ABQ9J4D0_9CUCU</name>
<feature type="compositionally biased region" description="Acidic residues" evidence="4">
    <location>
        <begin position="93"/>
        <end position="113"/>
    </location>
</feature>
<dbReference type="InterPro" id="IPR000850">
    <property type="entry name" value="Adenylat/UMP-CMP_kin"/>
</dbReference>
<dbReference type="SUPFAM" id="SSF52540">
    <property type="entry name" value="P-loop containing nucleoside triphosphate hydrolases"/>
    <property type="match status" value="1"/>
</dbReference>
<keyword evidence="1" id="KW-0808">Transferase</keyword>
<dbReference type="Pfam" id="PF17213">
    <property type="entry name" value="Hydin_ADK"/>
    <property type="match status" value="1"/>
</dbReference>
<dbReference type="Proteomes" id="UP001162164">
    <property type="component" value="Unassembled WGS sequence"/>
</dbReference>